<evidence type="ECO:0000313" key="2">
    <source>
        <dbReference type="EMBL" id="EDM02525.1"/>
    </source>
</evidence>
<evidence type="ECO:0000313" key="3">
    <source>
        <dbReference type="Proteomes" id="UP000234681"/>
    </source>
</evidence>
<sequence>MDLEQPLALKGYSLQREKTQRPHKRINESPPAMIKNLRGHSYPAMTDLEHKRN</sequence>
<proteinExistence type="predicted"/>
<reference evidence="2 3" key="1">
    <citation type="submission" date="2005-07" db="EMBL/GenBank/DDBJ databases">
        <authorList>
            <person name="Mural R.J."/>
            <person name="Li P.W."/>
            <person name="Adams M.D."/>
            <person name="Amanatides P.G."/>
            <person name="Baden-Tillson H."/>
            <person name="Barnstead M."/>
            <person name="Chin S.H."/>
            <person name="Dew I."/>
            <person name="Evans C.A."/>
            <person name="Ferriera S."/>
            <person name="Flanigan M."/>
            <person name="Fosler C."/>
            <person name="Glodek A."/>
            <person name="Gu Z."/>
            <person name="Holt R.A."/>
            <person name="Jennings D."/>
            <person name="Kraft C.L."/>
            <person name="Lu F."/>
            <person name="Nguyen T."/>
            <person name="Nusskern D.R."/>
            <person name="Pfannkoch C.M."/>
            <person name="Sitter C."/>
            <person name="Sutton G.G."/>
            <person name="Venter J.C."/>
            <person name="Wang Z."/>
            <person name="Woodage T."/>
            <person name="Zheng X.H."/>
            <person name="Zhong F."/>
        </authorList>
    </citation>
    <scope>NUCLEOTIDE SEQUENCE [LARGE SCALE GENOMIC DNA]</scope>
    <source>
        <strain>BN</strain>
        <strain evidence="3">Sprague-Dawley</strain>
    </source>
</reference>
<organism evidence="2 3">
    <name type="scientific">Rattus norvegicus</name>
    <name type="common">Rat</name>
    <dbReference type="NCBI Taxonomy" id="10116"/>
    <lineage>
        <taxon>Eukaryota</taxon>
        <taxon>Metazoa</taxon>
        <taxon>Chordata</taxon>
        <taxon>Craniata</taxon>
        <taxon>Vertebrata</taxon>
        <taxon>Euteleostomi</taxon>
        <taxon>Mammalia</taxon>
        <taxon>Eutheria</taxon>
        <taxon>Euarchontoglires</taxon>
        <taxon>Glires</taxon>
        <taxon>Rodentia</taxon>
        <taxon>Myomorpha</taxon>
        <taxon>Muroidea</taxon>
        <taxon>Muridae</taxon>
        <taxon>Murinae</taxon>
        <taxon>Rattus</taxon>
    </lineage>
</organism>
<dbReference type="EMBL" id="CH473951">
    <property type="protein sequence ID" value="EDM02525.1"/>
    <property type="molecule type" value="Genomic_DNA"/>
</dbReference>
<gene>
    <name evidence="2" type="ORF">rCG_63426</name>
</gene>
<evidence type="ECO:0000256" key="1">
    <source>
        <dbReference type="SAM" id="MobiDB-lite"/>
    </source>
</evidence>
<accession>A6HUG2</accession>
<feature type="region of interest" description="Disordered" evidence="1">
    <location>
        <begin position="1"/>
        <end position="53"/>
    </location>
</feature>
<dbReference type="Proteomes" id="UP000234681">
    <property type="component" value="Chromosome 15"/>
</dbReference>
<name>A6HUG2_RAT</name>
<protein>
    <submittedName>
        <fullName evidence="2">RCG63426</fullName>
    </submittedName>
</protein>
<dbReference type="AlphaFoldDB" id="A6HUG2"/>